<feature type="compositionally biased region" description="Low complexity" evidence="1">
    <location>
        <begin position="805"/>
        <end position="819"/>
    </location>
</feature>
<evidence type="ECO:0000313" key="3">
    <source>
        <dbReference type="Proteomes" id="UP000664521"/>
    </source>
</evidence>
<dbReference type="AlphaFoldDB" id="A0A8H3F9A6"/>
<evidence type="ECO:0000313" key="2">
    <source>
        <dbReference type="EMBL" id="CAF9921057.1"/>
    </source>
</evidence>
<organism evidence="2 3">
    <name type="scientific">Heterodermia speciosa</name>
    <dbReference type="NCBI Taxonomy" id="116794"/>
    <lineage>
        <taxon>Eukaryota</taxon>
        <taxon>Fungi</taxon>
        <taxon>Dikarya</taxon>
        <taxon>Ascomycota</taxon>
        <taxon>Pezizomycotina</taxon>
        <taxon>Lecanoromycetes</taxon>
        <taxon>OSLEUM clade</taxon>
        <taxon>Lecanoromycetidae</taxon>
        <taxon>Caliciales</taxon>
        <taxon>Physciaceae</taxon>
        <taxon>Heterodermia</taxon>
    </lineage>
</organism>
<dbReference type="EMBL" id="CAJPDS010000027">
    <property type="protein sequence ID" value="CAF9921057.1"/>
    <property type="molecule type" value="Genomic_DNA"/>
</dbReference>
<dbReference type="InterPro" id="IPR011044">
    <property type="entry name" value="Quino_amine_DH_bsu"/>
</dbReference>
<name>A0A8H3F9A6_9LECA</name>
<feature type="region of interest" description="Disordered" evidence="1">
    <location>
        <begin position="805"/>
        <end position="830"/>
    </location>
</feature>
<feature type="region of interest" description="Disordered" evidence="1">
    <location>
        <begin position="368"/>
        <end position="410"/>
    </location>
</feature>
<evidence type="ECO:0000256" key="1">
    <source>
        <dbReference type="SAM" id="MobiDB-lite"/>
    </source>
</evidence>
<keyword evidence="3" id="KW-1185">Reference proteome</keyword>
<accession>A0A8H3F9A6</accession>
<dbReference type="Proteomes" id="UP000664521">
    <property type="component" value="Unassembled WGS sequence"/>
</dbReference>
<proteinExistence type="predicted"/>
<comment type="caution">
    <text evidence="2">The sequence shown here is derived from an EMBL/GenBank/DDBJ whole genome shotgun (WGS) entry which is preliminary data.</text>
</comment>
<protein>
    <submittedName>
        <fullName evidence="2">Uncharacterized protein</fullName>
    </submittedName>
</protein>
<dbReference type="SUPFAM" id="SSF50969">
    <property type="entry name" value="YVTN repeat-like/Quinoprotein amine dehydrogenase"/>
    <property type="match status" value="1"/>
</dbReference>
<dbReference type="OrthoDB" id="5408347at2759"/>
<sequence length="830" mass="92475">MDTSLRSLFSHFPDPGSPAPQQLAHFQLLLDNECLRHSSNAAAAFQSPDDTPDLVGQIAEYLSGPLSQVESLESSGHRIQQLRALVASLALLHHLGVEELHPRSYNRLRQNILDRYSEITNGRRPSMVTPEQTIRHKTNLYLIMLVAQYFSLFRRSGPTHEALIAPVLGLVLAGAAIAGGQYNTIQNVFLYFDQIIAEIPGSRERDLTLPALQEITRNTVSMRRQHGSNEIAGALLETSQLIQKVLETRLDDQVTPRNHRLDWIRRVSRHVPKLGNWDFTYGTLDCAIQLARAFGASTVSPGLRQTVQKRVFESPDQDFRWKAIEFFLCDSNDREEQALRLRGQAMRQSPTASAQSINEIDAVCDILDRETNPTRRRTSTRSTSIGLDISPATTQTSTSSVSPASERPSRLMDLEAPIKPMLHCNPPRTSQIQTAKHCKIAGMSKDCRHIFFHDEKRVTVLETSLVLKSTPSQAVRVSQIPYSYVEGRQDAVIERVAFSRRWLAICTNQELIILQMGTRPNSAPEMLRRSHGKWEPSGLALYEDDARLLLVLGQRKHEGDSFQGRVLLFHLALPINFGSSMPEPNAYNVPQNDFPKEVDVSIDGTLFLCRTELHNNVVIWELVLEPGSDQRSLTITRRCHTPETGPFGVTSMSIFTSRNGRQYLFCTTHASTERWRNGGEWPFCSPIIFPPHSAPERAIHDLEGLKDKRRLVAGAVSSEANVFAVLETGGNISLIGLKAHDNGGICGADVPPCTIKSALSCQKSQSQICPSVLQFDPSGKRLYAVGPDGKFIVVDFTDLEEEADTSLASTNSTAGSSSSRFPFFKQSKKR</sequence>
<gene>
    <name evidence="2" type="ORF">HETSPECPRED_004421</name>
</gene>
<reference evidence="2" key="1">
    <citation type="submission" date="2021-03" db="EMBL/GenBank/DDBJ databases">
        <authorList>
            <person name="Tagirdzhanova G."/>
        </authorList>
    </citation>
    <scope>NUCLEOTIDE SEQUENCE</scope>
</reference>
<feature type="compositionally biased region" description="Polar residues" evidence="1">
    <location>
        <begin position="391"/>
        <end position="403"/>
    </location>
</feature>